<dbReference type="PROSITE" id="PS50011">
    <property type="entry name" value="PROTEIN_KINASE_DOM"/>
    <property type="match status" value="1"/>
</dbReference>
<dbReference type="EMBL" id="ML210157">
    <property type="protein sequence ID" value="TFK28327.1"/>
    <property type="molecule type" value="Genomic_DNA"/>
</dbReference>
<dbReference type="Proteomes" id="UP000307440">
    <property type="component" value="Unassembled WGS sequence"/>
</dbReference>
<protein>
    <recommendedName>
        <fullName evidence="2">Protein kinase domain-containing protein</fullName>
    </recommendedName>
</protein>
<feature type="region of interest" description="Disordered" evidence="1">
    <location>
        <begin position="43"/>
        <end position="74"/>
    </location>
</feature>
<feature type="compositionally biased region" description="Basic and acidic residues" evidence="1">
    <location>
        <begin position="54"/>
        <end position="74"/>
    </location>
</feature>
<gene>
    <name evidence="3" type="ORF">FA15DRAFT_716748</name>
</gene>
<dbReference type="PANTHER" id="PTHR38248">
    <property type="entry name" value="FUNK1 6"/>
    <property type="match status" value="1"/>
</dbReference>
<dbReference type="GO" id="GO:0004672">
    <property type="term" value="F:protein kinase activity"/>
    <property type="evidence" value="ECO:0007669"/>
    <property type="project" value="InterPro"/>
</dbReference>
<dbReference type="InterPro" id="IPR011009">
    <property type="entry name" value="Kinase-like_dom_sf"/>
</dbReference>
<dbReference type="OrthoDB" id="312874at2759"/>
<evidence type="ECO:0000313" key="4">
    <source>
        <dbReference type="Proteomes" id="UP000307440"/>
    </source>
</evidence>
<accession>A0A5C3L6B3</accession>
<evidence type="ECO:0000256" key="1">
    <source>
        <dbReference type="SAM" id="MobiDB-lite"/>
    </source>
</evidence>
<evidence type="ECO:0000313" key="3">
    <source>
        <dbReference type="EMBL" id="TFK28327.1"/>
    </source>
</evidence>
<reference evidence="3 4" key="1">
    <citation type="journal article" date="2019" name="Nat. Ecol. Evol.">
        <title>Megaphylogeny resolves global patterns of mushroom evolution.</title>
        <authorList>
            <person name="Varga T."/>
            <person name="Krizsan K."/>
            <person name="Foldi C."/>
            <person name="Dima B."/>
            <person name="Sanchez-Garcia M."/>
            <person name="Sanchez-Ramirez S."/>
            <person name="Szollosi G.J."/>
            <person name="Szarkandi J.G."/>
            <person name="Papp V."/>
            <person name="Albert L."/>
            <person name="Andreopoulos W."/>
            <person name="Angelini C."/>
            <person name="Antonin V."/>
            <person name="Barry K.W."/>
            <person name="Bougher N.L."/>
            <person name="Buchanan P."/>
            <person name="Buyck B."/>
            <person name="Bense V."/>
            <person name="Catcheside P."/>
            <person name="Chovatia M."/>
            <person name="Cooper J."/>
            <person name="Damon W."/>
            <person name="Desjardin D."/>
            <person name="Finy P."/>
            <person name="Geml J."/>
            <person name="Haridas S."/>
            <person name="Hughes K."/>
            <person name="Justo A."/>
            <person name="Karasinski D."/>
            <person name="Kautmanova I."/>
            <person name="Kiss B."/>
            <person name="Kocsube S."/>
            <person name="Kotiranta H."/>
            <person name="LaButti K.M."/>
            <person name="Lechner B.E."/>
            <person name="Liimatainen K."/>
            <person name="Lipzen A."/>
            <person name="Lukacs Z."/>
            <person name="Mihaltcheva S."/>
            <person name="Morgado L.N."/>
            <person name="Niskanen T."/>
            <person name="Noordeloos M.E."/>
            <person name="Ohm R.A."/>
            <person name="Ortiz-Santana B."/>
            <person name="Ovrebo C."/>
            <person name="Racz N."/>
            <person name="Riley R."/>
            <person name="Savchenko A."/>
            <person name="Shiryaev A."/>
            <person name="Soop K."/>
            <person name="Spirin V."/>
            <person name="Szebenyi C."/>
            <person name="Tomsovsky M."/>
            <person name="Tulloss R.E."/>
            <person name="Uehling J."/>
            <person name="Grigoriev I.V."/>
            <person name="Vagvolgyi C."/>
            <person name="Papp T."/>
            <person name="Martin F.M."/>
            <person name="Miettinen O."/>
            <person name="Hibbett D.S."/>
            <person name="Nagy L.G."/>
        </authorList>
    </citation>
    <scope>NUCLEOTIDE SEQUENCE [LARGE SCALE GENOMIC DNA]</scope>
    <source>
        <strain evidence="3 4">CBS 121175</strain>
    </source>
</reference>
<dbReference type="Gene3D" id="1.10.510.10">
    <property type="entry name" value="Transferase(Phosphotransferase) domain 1"/>
    <property type="match status" value="1"/>
</dbReference>
<feature type="compositionally biased region" description="Polar residues" evidence="1">
    <location>
        <begin position="839"/>
        <end position="856"/>
    </location>
</feature>
<sequence length="863" mass="99394">MSSRKPTNMGEIEGIQTHSNSVFATYFLTFAPTDATSNPVTRHIPQATPTTPESHPRASVHRETPRHSVPDFDLKPQNGSQSYLVAECMDAEMVCCHWSDFKRHYLPFHAKLLDVDGCLEYLTQGPKPVLKLRGNEPLGSKQYHWTNLLDLPSRMRKTEGEVYKHLEEMFTSIRAYQLKRSYHRIPNKDREASLFEFRNVPHTNLSSWVPGVNQRAAETCFTADREGEMSPLDQTMTTAPDVKLTYETRQENRIQLLGDVSRLMSSDPRRMFCYAFTVEDDLITLWYFSKSHSVKAGSFSFINSPREFVAAMLPLCFATDEELGFDPKVVRLKGNSFLYHFPQEDGSDTYFKTLEALAEPRTLRLSSRATRIWKVVQVESPRNLKPLGQEMVLKDVWLKDDADTEKQIQNNLFEDIEAFARLPNRGDHPCLTYCRQQDKLALNHWLDNENYKSLFLSVSHEYIGPFSKEKVPEAWQQQGLFKIPKGRHGTDPCTTVSSGVDELETIPCDDSYWGTVEMEERNCGVAKKQCRFVFKEVCTSVHRLTKLGDAIAMLAQCVVALQVMFCAGWVHRDISSGNILAFRSTPDDPWCVKLADLEYAKRFSSDCARSDPKIGTPYFMPHEILAERLLHNPLMEMYANSGSIGAISDSDEEDFAELEEPNSEGREVWGAIKHNWQHDLESLWWILLYLITARIPHQPSRDWALQVFRNSHRLSRTREQVFTLKIYTTLSPSRVHEPLRPVMKYLEYLRDKMCEYYLRREREGQLDDPATYSGAYSMFINAFYKLLKTEGWQNINIDTLELEAQVIAIKKMPFDERKRERTDDNSRSDDRGGKSSRTTSNSVESCTKSAQLNVGSNKKARRR</sequence>
<name>A0A5C3L6B3_COPMA</name>
<evidence type="ECO:0000259" key="2">
    <source>
        <dbReference type="PROSITE" id="PS50011"/>
    </source>
</evidence>
<keyword evidence="4" id="KW-1185">Reference proteome</keyword>
<dbReference type="InterPro" id="IPR000719">
    <property type="entry name" value="Prot_kinase_dom"/>
</dbReference>
<feature type="region of interest" description="Disordered" evidence="1">
    <location>
        <begin position="816"/>
        <end position="863"/>
    </location>
</feature>
<dbReference type="GO" id="GO:0005524">
    <property type="term" value="F:ATP binding"/>
    <property type="evidence" value="ECO:0007669"/>
    <property type="project" value="InterPro"/>
</dbReference>
<proteinExistence type="predicted"/>
<dbReference type="InterPro" id="IPR040976">
    <property type="entry name" value="Pkinase_fungal"/>
</dbReference>
<dbReference type="Pfam" id="PF17667">
    <property type="entry name" value="Pkinase_fungal"/>
    <property type="match status" value="1"/>
</dbReference>
<organism evidence="3 4">
    <name type="scientific">Coprinopsis marcescibilis</name>
    <name type="common">Agaric fungus</name>
    <name type="synonym">Psathyrella marcescibilis</name>
    <dbReference type="NCBI Taxonomy" id="230819"/>
    <lineage>
        <taxon>Eukaryota</taxon>
        <taxon>Fungi</taxon>
        <taxon>Dikarya</taxon>
        <taxon>Basidiomycota</taxon>
        <taxon>Agaricomycotina</taxon>
        <taxon>Agaricomycetes</taxon>
        <taxon>Agaricomycetidae</taxon>
        <taxon>Agaricales</taxon>
        <taxon>Agaricineae</taxon>
        <taxon>Psathyrellaceae</taxon>
        <taxon>Coprinopsis</taxon>
    </lineage>
</organism>
<dbReference type="AlphaFoldDB" id="A0A5C3L6B3"/>
<feature type="compositionally biased region" description="Basic and acidic residues" evidence="1">
    <location>
        <begin position="816"/>
        <end position="833"/>
    </location>
</feature>
<dbReference type="PANTHER" id="PTHR38248:SF2">
    <property type="entry name" value="FUNK1 11"/>
    <property type="match status" value="1"/>
</dbReference>
<dbReference type="SUPFAM" id="SSF56112">
    <property type="entry name" value="Protein kinase-like (PK-like)"/>
    <property type="match status" value="1"/>
</dbReference>
<feature type="domain" description="Protein kinase" evidence="2">
    <location>
        <begin position="339"/>
        <end position="758"/>
    </location>
</feature>